<feature type="transmembrane region" description="Helical" evidence="1">
    <location>
        <begin position="12"/>
        <end position="33"/>
    </location>
</feature>
<dbReference type="InterPro" id="IPR036909">
    <property type="entry name" value="Cyt_c-like_dom_sf"/>
</dbReference>
<accession>A0A4Y6PTR9</accession>
<accession>A0A5B8Y5B8</accession>
<dbReference type="GO" id="GO:0020037">
    <property type="term" value="F:heme binding"/>
    <property type="evidence" value="ECO:0007669"/>
    <property type="project" value="InterPro"/>
</dbReference>
<evidence type="ECO:0000259" key="2">
    <source>
        <dbReference type="Pfam" id="PF06181"/>
    </source>
</evidence>
<protein>
    <submittedName>
        <fullName evidence="3">Urate hydroxylase PuuD</fullName>
    </submittedName>
</protein>
<keyword evidence="1" id="KW-0812">Transmembrane</keyword>
<feature type="domain" description="Urate oxidase N-terminal" evidence="2">
    <location>
        <begin position="4"/>
        <end position="295"/>
    </location>
</feature>
<reference evidence="3 4" key="1">
    <citation type="submission" date="2019-06" db="EMBL/GenBank/DDBJ databases">
        <title>Persicimonas caeni gen. nov., sp. nov., a predatory bacterium isolated from solar saltern.</title>
        <authorList>
            <person name="Wang S."/>
        </authorList>
    </citation>
    <scope>NUCLEOTIDE SEQUENCE [LARGE SCALE GENOMIC DNA]</scope>
    <source>
        <strain evidence="3 4">YN101</strain>
    </source>
</reference>
<sequence>MTPHFNEWLDLTIRWLHVIAGVAWIGTSFYFVWLENLLERGKDSLPEGVEGDLWAVHGGGFYHLKKFEVAPDELPETLHWFKWEAYFTWIFGLSLLIVVYYLNAGSMMIDPGVADITSTTAVAIGAGSIVGGWVVYDVLCRTPLLKRPTLFLAVMYGLMVASAFILSEVLSARAAYIHIGAMIGTMMAGNVFFVIIPNQKKMVQAAEEGREPEASDGQYASLRSRHNNYFTLPVLFIMVSNHFPSTYGNEYGWAILAGLSAIGIAVRHHFNVRHKTNKWAWTMAAALVGMVALGLVTSPGFGKADEQKALEQMEPVAFQEVQGIINARCVQCHSQNPTDDVFKVPQGVVFDTPADIKKYAPRIKVRTYDQKTMPIANKTGMTDEERKILGAWVVQGAKIE</sequence>
<evidence type="ECO:0000313" key="3">
    <source>
        <dbReference type="EMBL" id="QDG51633.1"/>
    </source>
</evidence>
<dbReference type="Proteomes" id="UP000315995">
    <property type="component" value="Chromosome"/>
</dbReference>
<name>A0A4Y6PTR9_PERCE</name>
<keyword evidence="4" id="KW-1185">Reference proteome</keyword>
<dbReference type="EMBL" id="CP041186">
    <property type="protein sequence ID" value="QDG51633.1"/>
    <property type="molecule type" value="Genomic_DNA"/>
</dbReference>
<gene>
    <name evidence="3" type="ORF">FIV42_13005</name>
</gene>
<dbReference type="OrthoDB" id="9787495at2"/>
<dbReference type="Pfam" id="PF06181">
    <property type="entry name" value="Urate_ox_N"/>
    <property type="match status" value="1"/>
</dbReference>
<organism evidence="3 4">
    <name type="scientific">Persicimonas caeni</name>
    <dbReference type="NCBI Taxonomy" id="2292766"/>
    <lineage>
        <taxon>Bacteria</taxon>
        <taxon>Deltaproteobacteria</taxon>
        <taxon>Bradymonadales</taxon>
        <taxon>Bradymonadaceae</taxon>
        <taxon>Persicimonas</taxon>
    </lineage>
</organism>
<feature type="transmembrane region" description="Helical" evidence="1">
    <location>
        <begin position="86"/>
        <end position="104"/>
    </location>
</feature>
<dbReference type="InterPro" id="IPR010389">
    <property type="entry name" value="Urate_ox_N"/>
</dbReference>
<feature type="transmembrane region" description="Helical" evidence="1">
    <location>
        <begin position="150"/>
        <end position="170"/>
    </location>
</feature>
<dbReference type="RefSeq" id="WP_141198113.1">
    <property type="nucleotide sequence ID" value="NZ_CP041186.1"/>
</dbReference>
<dbReference type="SUPFAM" id="SSF46626">
    <property type="entry name" value="Cytochrome c"/>
    <property type="match status" value="1"/>
</dbReference>
<feature type="transmembrane region" description="Helical" evidence="1">
    <location>
        <begin position="116"/>
        <end position="138"/>
    </location>
</feature>
<keyword evidence="1" id="KW-1133">Transmembrane helix</keyword>
<evidence type="ECO:0000256" key="1">
    <source>
        <dbReference type="SAM" id="Phobius"/>
    </source>
</evidence>
<dbReference type="AlphaFoldDB" id="A0A4Y6PTR9"/>
<keyword evidence="1" id="KW-0472">Membrane</keyword>
<feature type="transmembrane region" description="Helical" evidence="1">
    <location>
        <begin position="251"/>
        <end position="267"/>
    </location>
</feature>
<feature type="transmembrane region" description="Helical" evidence="1">
    <location>
        <begin position="279"/>
        <end position="301"/>
    </location>
</feature>
<feature type="transmembrane region" description="Helical" evidence="1">
    <location>
        <begin position="176"/>
        <end position="196"/>
    </location>
</feature>
<dbReference type="GO" id="GO:0009055">
    <property type="term" value="F:electron transfer activity"/>
    <property type="evidence" value="ECO:0007669"/>
    <property type="project" value="InterPro"/>
</dbReference>
<proteinExistence type="predicted"/>
<evidence type="ECO:0000313" key="4">
    <source>
        <dbReference type="Proteomes" id="UP000315995"/>
    </source>
</evidence>